<evidence type="ECO:0000259" key="6">
    <source>
        <dbReference type="PROSITE" id="PS50011"/>
    </source>
</evidence>
<evidence type="ECO:0000256" key="5">
    <source>
        <dbReference type="SAM" id="MobiDB-lite"/>
    </source>
</evidence>
<keyword evidence="4" id="KW-0808">Transferase</keyword>
<keyword evidence="8" id="KW-1185">Reference proteome</keyword>
<evidence type="ECO:0000256" key="1">
    <source>
        <dbReference type="ARBA" id="ARBA00022741"/>
    </source>
</evidence>
<keyword evidence="1 3" id="KW-0547">Nucleotide-binding</keyword>
<dbReference type="PANTHER" id="PTHR24346:SF77">
    <property type="entry name" value="SERINE THREONINE PROTEIN KINASE"/>
    <property type="match status" value="1"/>
</dbReference>
<dbReference type="InterPro" id="IPR008271">
    <property type="entry name" value="Ser/Thr_kinase_AS"/>
</dbReference>
<comment type="caution">
    <text evidence="7">The sequence shown here is derived from an EMBL/GenBank/DDBJ whole genome shotgun (WGS) entry which is preliminary data.</text>
</comment>
<dbReference type="InterPro" id="IPR017441">
    <property type="entry name" value="Protein_kinase_ATP_BS"/>
</dbReference>
<dbReference type="Gene3D" id="1.10.510.10">
    <property type="entry name" value="Transferase(Phosphotransferase) domain 1"/>
    <property type="match status" value="1"/>
</dbReference>
<feature type="compositionally biased region" description="Pro residues" evidence="5">
    <location>
        <begin position="433"/>
        <end position="451"/>
    </location>
</feature>
<evidence type="ECO:0000313" key="8">
    <source>
        <dbReference type="Proteomes" id="UP001212152"/>
    </source>
</evidence>
<dbReference type="SMART" id="SM00220">
    <property type="entry name" value="S_TKc"/>
    <property type="match status" value="1"/>
</dbReference>
<sequence>MSLTPPPDETLLSVPKSPVRSRRPSTEAGIKETLNAVFHEGADGERTLNQYHLQHTLGRGAYGTVFYALDLTNPADPEPVAVKEFSKAKLRRLKLQKEGGAFGARGRFRGRGRGAAATVRADALSKSDNPIDLVRGEIAIIKKLDHPNVVRLYEVLDDPDQDSLYMVFELCEKGSIMDVSQDRPIAPLDQQEARRIFRQVILGIEYLHEHDIVHRDIKPDNLLMSADGTLKIVDFGVSEIFHGDDDKVKSAAGSPAFAAPEVCVPHHGNHSARACDIWAMGVTLYCMVFGKLPFAGISIIDLYDSICSDAPPIPEGTPELLTKLLLRLLEKDPDKRTTMDDLRLDPWLTNSGADPILPSKTENCIMIPDITEADIEVAVKRINPLFTVLKAVTRLKRMVHDKHVSEANLLLANGKEQLTGSPVSDDASETLALPPPLPPRSSPPPLPPRSPPAEANTPSRPAPEGPVICR</sequence>
<feature type="region of interest" description="Disordered" evidence="5">
    <location>
        <begin position="417"/>
        <end position="470"/>
    </location>
</feature>
<keyword evidence="4" id="KW-0418">Kinase</keyword>
<keyword evidence="2 3" id="KW-0067">ATP-binding</keyword>
<name>A0AAD5TD03_9FUNG</name>
<feature type="region of interest" description="Disordered" evidence="5">
    <location>
        <begin position="1"/>
        <end position="26"/>
    </location>
</feature>
<comment type="similarity">
    <text evidence="4">Belongs to the protein kinase superfamily.</text>
</comment>
<reference evidence="7" key="1">
    <citation type="submission" date="2020-05" db="EMBL/GenBank/DDBJ databases">
        <title>Phylogenomic resolution of chytrid fungi.</title>
        <authorList>
            <person name="Stajich J.E."/>
            <person name="Amses K."/>
            <person name="Simmons R."/>
            <person name="Seto K."/>
            <person name="Myers J."/>
            <person name="Bonds A."/>
            <person name="Quandt C.A."/>
            <person name="Barry K."/>
            <person name="Liu P."/>
            <person name="Grigoriev I."/>
            <person name="Longcore J.E."/>
            <person name="James T.Y."/>
        </authorList>
    </citation>
    <scope>NUCLEOTIDE SEQUENCE</scope>
    <source>
        <strain evidence="7">JEL0379</strain>
    </source>
</reference>
<dbReference type="PANTHER" id="PTHR24346">
    <property type="entry name" value="MAP/MICROTUBULE AFFINITY-REGULATING KINASE"/>
    <property type="match status" value="1"/>
</dbReference>
<dbReference type="Proteomes" id="UP001212152">
    <property type="component" value="Unassembled WGS sequence"/>
</dbReference>
<dbReference type="EMBL" id="JADGJQ010000082">
    <property type="protein sequence ID" value="KAJ3171895.1"/>
    <property type="molecule type" value="Genomic_DNA"/>
</dbReference>
<evidence type="ECO:0000256" key="3">
    <source>
        <dbReference type="PROSITE-ProRule" id="PRU10141"/>
    </source>
</evidence>
<dbReference type="CDD" id="cd14008">
    <property type="entry name" value="STKc_LKB1_CaMKK"/>
    <property type="match status" value="1"/>
</dbReference>
<dbReference type="InterPro" id="IPR000719">
    <property type="entry name" value="Prot_kinase_dom"/>
</dbReference>
<proteinExistence type="inferred from homology"/>
<dbReference type="PROSITE" id="PS50011">
    <property type="entry name" value="PROTEIN_KINASE_DOM"/>
    <property type="match status" value="1"/>
</dbReference>
<protein>
    <recommendedName>
        <fullName evidence="6">Protein kinase domain-containing protein</fullName>
    </recommendedName>
</protein>
<dbReference type="FunFam" id="1.10.510.10:FF:000571">
    <property type="entry name" value="Maternal embryonic leucine zipper kinase"/>
    <property type="match status" value="1"/>
</dbReference>
<dbReference type="InterPro" id="IPR011009">
    <property type="entry name" value="Kinase-like_dom_sf"/>
</dbReference>
<feature type="binding site" evidence="3">
    <location>
        <position position="83"/>
    </location>
    <ligand>
        <name>ATP</name>
        <dbReference type="ChEBI" id="CHEBI:30616"/>
    </ligand>
</feature>
<feature type="domain" description="Protein kinase" evidence="6">
    <location>
        <begin position="51"/>
        <end position="348"/>
    </location>
</feature>
<dbReference type="GO" id="GO:0005737">
    <property type="term" value="C:cytoplasm"/>
    <property type="evidence" value="ECO:0007669"/>
    <property type="project" value="TreeGrafter"/>
</dbReference>
<dbReference type="GO" id="GO:0005524">
    <property type="term" value="F:ATP binding"/>
    <property type="evidence" value="ECO:0007669"/>
    <property type="project" value="UniProtKB-UniRule"/>
</dbReference>
<keyword evidence="4" id="KW-0723">Serine/threonine-protein kinase</keyword>
<dbReference type="PROSITE" id="PS00108">
    <property type="entry name" value="PROTEIN_KINASE_ST"/>
    <property type="match status" value="1"/>
</dbReference>
<accession>A0AAD5TD03</accession>
<dbReference type="GO" id="GO:0004674">
    <property type="term" value="F:protein serine/threonine kinase activity"/>
    <property type="evidence" value="ECO:0007669"/>
    <property type="project" value="UniProtKB-KW"/>
</dbReference>
<dbReference type="Pfam" id="PF00069">
    <property type="entry name" value="Pkinase"/>
    <property type="match status" value="1"/>
</dbReference>
<dbReference type="AlphaFoldDB" id="A0AAD5TD03"/>
<dbReference type="PROSITE" id="PS00107">
    <property type="entry name" value="PROTEIN_KINASE_ATP"/>
    <property type="match status" value="1"/>
</dbReference>
<organism evidence="7 8">
    <name type="scientific">Geranomyces variabilis</name>
    <dbReference type="NCBI Taxonomy" id="109894"/>
    <lineage>
        <taxon>Eukaryota</taxon>
        <taxon>Fungi</taxon>
        <taxon>Fungi incertae sedis</taxon>
        <taxon>Chytridiomycota</taxon>
        <taxon>Chytridiomycota incertae sedis</taxon>
        <taxon>Chytridiomycetes</taxon>
        <taxon>Spizellomycetales</taxon>
        <taxon>Powellomycetaceae</taxon>
        <taxon>Geranomyces</taxon>
    </lineage>
</organism>
<gene>
    <name evidence="7" type="ORF">HDU87_008213</name>
</gene>
<evidence type="ECO:0000313" key="7">
    <source>
        <dbReference type="EMBL" id="KAJ3171895.1"/>
    </source>
</evidence>
<dbReference type="GO" id="GO:0035556">
    <property type="term" value="P:intracellular signal transduction"/>
    <property type="evidence" value="ECO:0007669"/>
    <property type="project" value="TreeGrafter"/>
</dbReference>
<evidence type="ECO:0000256" key="4">
    <source>
        <dbReference type="RuleBase" id="RU000304"/>
    </source>
</evidence>
<evidence type="ECO:0000256" key="2">
    <source>
        <dbReference type="ARBA" id="ARBA00022840"/>
    </source>
</evidence>
<dbReference type="SUPFAM" id="SSF56112">
    <property type="entry name" value="Protein kinase-like (PK-like)"/>
    <property type="match status" value="1"/>
</dbReference>